<dbReference type="GO" id="GO:0005634">
    <property type="term" value="C:nucleus"/>
    <property type="evidence" value="ECO:0007669"/>
    <property type="project" value="TreeGrafter"/>
</dbReference>
<dbReference type="AlphaFoldDB" id="A0A5C5G580"/>
<dbReference type="InterPro" id="IPR045099">
    <property type="entry name" value="PITH1-like"/>
</dbReference>
<feature type="non-terminal residue" evidence="4">
    <location>
        <position position="1"/>
    </location>
</feature>
<dbReference type="PROSITE" id="PS51532">
    <property type="entry name" value="PITH"/>
    <property type="match status" value="1"/>
</dbReference>
<feature type="region of interest" description="Disordered" evidence="2">
    <location>
        <begin position="110"/>
        <end position="141"/>
    </location>
</feature>
<keyword evidence="5" id="KW-1185">Reference proteome</keyword>
<accession>A0A5C5G580</accession>
<gene>
    <name evidence="4" type="ORF">DMC30DRAFT_331512</name>
</gene>
<dbReference type="Pfam" id="PF06201">
    <property type="entry name" value="PITH"/>
    <property type="match status" value="1"/>
</dbReference>
<dbReference type="OrthoDB" id="2635at2759"/>
<feature type="domain" description="PITH" evidence="3">
    <location>
        <begin position="1"/>
        <end position="121"/>
    </location>
</feature>
<evidence type="ECO:0000259" key="3">
    <source>
        <dbReference type="PROSITE" id="PS51532"/>
    </source>
</evidence>
<proteinExistence type="inferred from homology"/>
<evidence type="ECO:0000256" key="2">
    <source>
        <dbReference type="SAM" id="MobiDB-lite"/>
    </source>
</evidence>
<dbReference type="PANTHER" id="PTHR12175">
    <property type="entry name" value="AD039 HT014 THIOREDOXIN FAMILY TRP26"/>
    <property type="match status" value="1"/>
</dbReference>
<reference evidence="4 5" key="1">
    <citation type="submission" date="2019-03" db="EMBL/GenBank/DDBJ databases">
        <title>Rhodosporidium diobovatum UCD-FST 08-225 genome sequencing, assembly, and annotation.</title>
        <authorList>
            <person name="Fakankun I.U."/>
            <person name="Fristensky B."/>
            <person name="Levin D.B."/>
        </authorList>
    </citation>
    <scope>NUCLEOTIDE SEQUENCE [LARGE SCALE GENOMIC DNA]</scope>
    <source>
        <strain evidence="4 5">UCD-FST 08-225</strain>
    </source>
</reference>
<dbReference type="Gene3D" id="2.60.120.470">
    <property type="entry name" value="PITH domain"/>
    <property type="match status" value="1"/>
</dbReference>
<feature type="non-terminal residue" evidence="4">
    <location>
        <position position="141"/>
    </location>
</feature>
<dbReference type="InterPro" id="IPR010400">
    <property type="entry name" value="PITH_dom"/>
</dbReference>
<dbReference type="SUPFAM" id="SSF49785">
    <property type="entry name" value="Galactose-binding domain-like"/>
    <property type="match status" value="1"/>
</dbReference>
<dbReference type="InterPro" id="IPR037047">
    <property type="entry name" value="PITH_dom_sf"/>
</dbReference>
<comment type="caution">
    <text evidence="4">The sequence shown here is derived from an EMBL/GenBank/DDBJ whole genome shotgun (WGS) entry which is preliminary data.</text>
</comment>
<protein>
    <recommendedName>
        <fullName evidence="3">PITH domain-containing protein</fullName>
    </recommendedName>
</protein>
<sequence>PNPRSPAPRSILIGTGGGRLSTSPRLCRAWVNRGPSGIDFDEASTATPPPAQDFELLESEGGGRGAVEYPVRITKFANVSDVSLYFANARGEQSRLYFLGFLGESRQLKKEPGEPMTIGAENAAPSMVDGVKEKQAGASTT</sequence>
<comment type="similarity">
    <text evidence="1">Belongs to the PITHD1 family.</text>
</comment>
<dbReference type="Proteomes" id="UP000311382">
    <property type="component" value="Unassembled WGS sequence"/>
</dbReference>
<dbReference type="GO" id="GO:0005737">
    <property type="term" value="C:cytoplasm"/>
    <property type="evidence" value="ECO:0007669"/>
    <property type="project" value="UniProtKB-ARBA"/>
</dbReference>
<evidence type="ECO:0000256" key="1">
    <source>
        <dbReference type="ARBA" id="ARBA00025788"/>
    </source>
</evidence>
<dbReference type="InterPro" id="IPR008979">
    <property type="entry name" value="Galactose-bd-like_sf"/>
</dbReference>
<dbReference type="PANTHER" id="PTHR12175:SF1">
    <property type="entry name" value="PITH DOMAIN-CONTAINING PROTEIN 1"/>
    <property type="match status" value="1"/>
</dbReference>
<dbReference type="EMBL" id="SOZI01000011">
    <property type="protein sequence ID" value="TNY23504.1"/>
    <property type="molecule type" value="Genomic_DNA"/>
</dbReference>
<organism evidence="4 5">
    <name type="scientific">Rhodotorula diobovata</name>
    <dbReference type="NCBI Taxonomy" id="5288"/>
    <lineage>
        <taxon>Eukaryota</taxon>
        <taxon>Fungi</taxon>
        <taxon>Dikarya</taxon>
        <taxon>Basidiomycota</taxon>
        <taxon>Pucciniomycotina</taxon>
        <taxon>Microbotryomycetes</taxon>
        <taxon>Sporidiobolales</taxon>
        <taxon>Sporidiobolaceae</taxon>
        <taxon>Rhodotorula</taxon>
    </lineage>
</organism>
<evidence type="ECO:0000313" key="4">
    <source>
        <dbReference type="EMBL" id="TNY23504.1"/>
    </source>
</evidence>
<evidence type="ECO:0000313" key="5">
    <source>
        <dbReference type="Proteomes" id="UP000311382"/>
    </source>
</evidence>
<name>A0A5C5G580_9BASI</name>